<dbReference type="InterPro" id="IPR018062">
    <property type="entry name" value="HTH_AraC-typ_CS"/>
</dbReference>
<keyword evidence="7" id="KW-1185">Reference proteome</keyword>
<accession>A0ABV6KCL4</accession>
<dbReference type="SUPFAM" id="SSF46689">
    <property type="entry name" value="Homeodomain-like"/>
    <property type="match status" value="2"/>
</dbReference>
<evidence type="ECO:0000259" key="5">
    <source>
        <dbReference type="PROSITE" id="PS01124"/>
    </source>
</evidence>
<dbReference type="PANTHER" id="PTHR43280">
    <property type="entry name" value="ARAC-FAMILY TRANSCRIPTIONAL REGULATOR"/>
    <property type="match status" value="1"/>
</dbReference>
<keyword evidence="4" id="KW-0812">Transmembrane</keyword>
<keyword evidence="4" id="KW-0472">Membrane</keyword>
<dbReference type="InterPro" id="IPR020449">
    <property type="entry name" value="Tscrpt_reg_AraC-type_HTH"/>
</dbReference>
<feature type="domain" description="HTH araC/xylS-type" evidence="5">
    <location>
        <begin position="670"/>
        <end position="768"/>
    </location>
</feature>
<evidence type="ECO:0000256" key="2">
    <source>
        <dbReference type="ARBA" id="ARBA00023125"/>
    </source>
</evidence>
<dbReference type="PRINTS" id="PR00032">
    <property type="entry name" value="HTHARAC"/>
</dbReference>
<dbReference type="Pfam" id="PF12833">
    <property type="entry name" value="HTH_18"/>
    <property type="match status" value="1"/>
</dbReference>
<dbReference type="PROSITE" id="PS00041">
    <property type="entry name" value="HTH_ARAC_FAMILY_1"/>
    <property type="match status" value="1"/>
</dbReference>
<keyword evidence="1" id="KW-0805">Transcription regulation</keyword>
<proteinExistence type="predicted"/>
<evidence type="ECO:0000313" key="6">
    <source>
        <dbReference type="EMBL" id="MFC0471036.1"/>
    </source>
</evidence>
<protein>
    <submittedName>
        <fullName evidence="6">AraC family transcriptional regulator</fullName>
    </submittedName>
</protein>
<sequence>MKWYNRFNTVFYKLIFTYVFLIIISITLMGISSYAYFSSNFKSEVENVNERMLGYLRNTLDENIFKKTERIYLGLSVPDYRNEELFFLFDEPLSGNYIKIHNVYTYLQNVVSVNSSLLESIDVYYSQNDLMISSKRGLTYLHGEDEVVNWVDIMQQTGKNLIWSNTNDSTNPQAKAVSLIVGYPQGAAASEKSGYIAINIKADALSSIMSESSEQESGGQIFIIDEHGIVAKSNSKDLSYQLDDEFMKETYFSTTESQSFIEDVDGVKSMVSYHTIDSTNWKLVNVTPVEQFYSKSQAVQQSLIIIGIIAVLIGVIISHILTMNMYNPVKVLLNRAKSLFSDPTELQTTGKNEYYLIDHLINNLSIKVKGLESTLRENIPMMRAKLTVDLLYGKVKSREELTERIKLLNLNSDIDSQNYFTVFSLTLNTEVIQSISLENSQFIIYNLISQTEKKISEKGLLCLAIESSEDHQIDVIVGAKKEDSKILYDSINHLSSYAHSNFTLELLAAIGQWKESPLQLDESFKELKTLMKYQYFFPESKILSNVELLKREESKEKINDQLIDNFNKALRTRDIKKVNESLATILVEMKTGNYAADYCHQILYDLVYNYYKFIKELNCSTREILNEQIYDVFNQLSTIDEYKSWLLTVIKSSYHYLEEADKGKNNDVIEKVKNYIIDHLSEDLSLNAVADVIHLSPRYLSRIFKQSTGENFVDFVTKERMKAAKEMIVTSEQNIETIALQVGYNNPAYFTKKFKETYGATPSSYRMNYQANEKKSSL</sequence>
<gene>
    <name evidence="6" type="ORF">ACFFHM_11230</name>
</gene>
<dbReference type="SMART" id="SM00342">
    <property type="entry name" value="HTH_ARAC"/>
    <property type="match status" value="1"/>
</dbReference>
<dbReference type="Gene3D" id="3.30.450.20">
    <property type="entry name" value="PAS domain"/>
    <property type="match status" value="1"/>
</dbReference>
<keyword evidence="4" id="KW-1133">Transmembrane helix</keyword>
<dbReference type="RefSeq" id="WP_335958455.1">
    <property type="nucleotide sequence ID" value="NZ_JAXBLX010000001.1"/>
</dbReference>
<evidence type="ECO:0000256" key="1">
    <source>
        <dbReference type="ARBA" id="ARBA00023015"/>
    </source>
</evidence>
<dbReference type="PROSITE" id="PS01124">
    <property type="entry name" value="HTH_ARAC_FAMILY_2"/>
    <property type="match status" value="1"/>
</dbReference>
<evidence type="ECO:0000313" key="7">
    <source>
        <dbReference type="Proteomes" id="UP001589838"/>
    </source>
</evidence>
<feature type="transmembrane region" description="Helical" evidence="4">
    <location>
        <begin position="303"/>
        <end position="326"/>
    </location>
</feature>
<dbReference type="InterPro" id="IPR009057">
    <property type="entry name" value="Homeodomain-like_sf"/>
</dbReference>
<comment type="caution">
    <text evidence="6">The sequence shown here is derived from an EMBL/GenBank/DDBJ whole genome shotgun (WGS) entry which is preliminary data.</text>
</comment>
<evidence type="ECO:0000256" key="3">
    <source>
        <dbReference type="ARBA" id="ARBA00023163"/>
    </source>
</evidence>
<dbReference type="InterPro" id="IPR018060">
    <property type="entry name" value="HTH_AraC"/>
</dbReference>
<keyword evidence="2" id="KW-0238">DNA-binding</keyword>
<dbReference type="Proteomes" id="UP001589838">
    <property type="component" value="Unassembled WGS sequence"/>
</dbReference>
<name>A0ABV6KCL4_9BACI</name>
<feature type="transmembrane region" description="Helical" evidence="4">
    <location>
        <begin position="15"/>
        <end position="37"/>
    </location>
</feature>
<evidence type="ECO:0000256" key="4">
    <source>
        <dbReference type="SAM" id="Phobius"/>
    </source>
</evidence>
<keyword evidence="3" id="KW-0804">Transcription</keyword>
<reference evidence="6 7" key="1">
    <citation type="submission" date="2024-09" db="EMBL/GenBank/DDBJ databases">
        <authorList>
            <person name="Sun Q."/>
            <person name="Mori K."/>
        </authorList>
    </citation>
    <scope>NUCLEOTIDE SEQUENCE [LARGE SCALE GENOMIC DNA]</scope>
    <source>
        <strain evidence="6 7">NCAIM B.02610</strain>
    </source>
</reference>
<organism evidence="6 7">
    <name type="scientific">Halalkalibacter kiskunsagensis</name>
    <dbReference type="NCBI Taxonomy" id="1548599"/>
    <lineage>
        <taxon>Bacteria</taxon>
        <taxon>Bacillati</taxon>
        <taxon>Bacillota</taxon>
        <taxon>Bacilli</taxon>
        <taxon>Bacillales</taxon>
        <taxon>Bacillaceae</taxon>
        <taxon>Halalkalibacter</taxon>
    </lineage>
</organism>
<dbReference type="Gene3D" id="1.10.10.60">
    <property type="entry name" value="Homeodomain-like"/>
    <property type="match status" value="2"/>
</dbReference>
<dbReference type="PANTHER" id="PTHR43280:SF28">
    <property type="entry name" value="HTH-TYPE TRANSCRIPTIONAL ACTIVATOR RHAS"/>
    <property type="match status" value="1"/>
</dbReference>
<dbReference type="EMBL" id="JBHLUX010000029">
    <property type="protein sequence ID" value="MFC0471036.1"/>
    <property type="molecule type" value="Genomic_DNA"/>
</dbReference>